<dbReference type="SUPFAM" id="SSF55620">
    <property type="entry name" value="Tetrahydrobiopterin biosynthesis enzymes-like"/>
    <property type="match status" value="1"/>
</dbReference>
<dbReference type="NCBIfam" id="NF006826">
    <property type="entry name" value="PRK09347.1-3"/>
    <property type="match status" value="1"/>
</dbReference>
<dbReference type="Pfam" id="PF01227">
    <property type="entry name" value="GTP_cyclohydroI"/>
    <property type="match status" value="1"/>
</dbReference>
<feature type="binding site" evidence="6">
    <location>
        <position position="120"/>
    </location>
    <ligand>
        <name>Zn(2+)</name>
        <dbReference type="ChEBI" id="CHEBI:29105"/>
    </ligand>
</feature>
<dbReference type="Gene3D" id="3.30.1130.10">
    <property type="match status" value="1"/>
</dbReference>
<evidence type="ECO:0000256" key="3">
    <source>
        <dbReference type="ARBA" id="ARBA00008085"/>
    </source>
</evidence>
<evidence type="ECO:0000313" key="9">
    <source>
        <dbReference type="Proteomes" id="UP000053688"/>
    </source>
</evidence>
<keyword evidence="6" id="KW-0342">GTP-binding</keyword>
<evidence type="ECO:0000256" key="4">
    <source>
        <dbReference type="ARBA" id="ARBA00022563"/>
    </source>
</evidence>
<dbReference type="RefSeq" id="WP_016503401.1">
    <property type="nucleotide sequence ID" value="NZ_AMSD01000001.1"/>
</dbReference>
<dbReference type="AlphaFoldDB" id="S3EHE1"/>
<organism evidence="8 9">
    <name type="scientific">Candidatus Photodesmus katoptron Akat1</name>
    <dbReference type="NCBI Taxonomy" id="1236703"/>
    <lineage>
        <taxon>Bacteria</taxon>
        <taxon>Pseudomonadati</taxon>
        <taxon>Pseudomonadota</taxon>
        <taxon>Gammaproteobacteria</taxon>
        <taxon>Vibrionales</taxon>
        <taxon>Vibrionaceae</taxon>
        <taxon>Candidatus Photodesmus</taxon>
    </lineage>
</organism>
<dbReference type="PATRIC" id="fig|1236703.3.peg.42"/>
<feature type="binding site" evidence="6">
    <location>
        <position position="188"/>
    </location>
    <ligand>
        <name>Zn(2+)</name>
        <dbReference type="ChEBI" id="CHEBI:29105"/>
    </ligand>
</feature>
<comment type="similarity">
    <text evidence="3 6">Belongs to the GTP cyclohydrolase I family.</text>
</comment>
<keyword evidence="6" id="KW-0862">Zinc</keyword>
<dbReference type="GO" id="GO:0003934">
    <property type="term" value="F:GTP cyclohydrolase I activity"/>
    <property type="evidence" value="ECO:0007669"/>
    <property type="project" value="UniProtKB-UniRule"/>
</dbReference>
<dbReference type="GO" id="GO:0046654">
    <property type="term" value="P:tetrahydrofolate biosynthetic process"/>
    <property type="evidence" value="ECO:0007669"/>
    <property type="project" value="UniProtKB-UniRule"/>
</dbReference>
<dbReference type="FunFam" id="3.30.1130.10:FF:000001">
    <property type="entry name" value="GTP cyclohydrolase 1"/>
    <property type="match status" value="1"/>
</dbReference>
<dbReference type="Proteomes" id="UP000053688">
    <property type="component" value="Unassembled WGS sequence"/>
</dbReference>
<evidence type="ECO:0000313" key="8">
    <source>
        <dbReference type="EMBL" id="EPE37603.1"/>
    </source>
</evidence>
<comment type="subunit">
    <text evidence="6">Homopolymer.</text>
</comment>
<gene>
    <name evidence="6 8" type="primary">folE</name>
    <name evidence="8" type="ORF">O1U_0057</name>
</gene>
<dbReference type="NCBIfam" id="NF006824">
    <property type="entry name" value="PRK09347.1-1"/>
    <property type="match status" value="1"/>
</dbReference>
<dbReference type="PANTHER" id="PTHR11109:SF7">
    <property type="entry name" value="GTP CYCLOHYDROLASE 1"/>
    <property type="match status" value="1"/>
</dbReference>
<dbReference type="UniPathway" id="UPA00848">
    <property type="reaction ID" value="UER00151"/>
</dbReference>
<dbReference type="GO" id="GO:0006730">
    <property type="term" value="P:one-carbon metabolic process"/>
    <property type="evidence" value="ECO:0007669"/>
    <property type="project" value="UniProtKB-UniRule"/>
</dbReference>
<keyword evidence="6" id="KW-0479">Metal-binding</keyword>
<dbReference type="EMBL" id="AMSD01000001">
    <property type="protein sequence ID" value="EPE37603.1"/>
    <property type="molecule type" value="Genomic_DNA"/>
</dbReference>
<dbReference type="InterPro" id="IPR018234">
    <property type="entry name" value="GTP_CycHdrlase_I_CS"/>
</dbReference>
<evidence type="ECO:0000256" key="6">
    <source>
        <dbReference type="HAMAP-Rule" id="MF_00223"/>
    </source>
</evidence>
<accession>S3EHE1</accession>
<dbReference type="PROSITE" id="PS00859">
    <property type="entry name" value="GTP_CYCLOHYDROL_1_1"/>
    <property type="match status" value="1"/>
</dbReference>
<dbReference type="GO" id="GO:0006729">
    <property type="term" value="P:tetrahydrobiopterin biosynthetic process"/>
    <property type="evidence" value="ECO:0007669"/>
    <property type="project" value="TreeGrafter"/>
</dbReference>
<evidence type="ECO:0000256" key="5">
    <source>
        <dbReference type="ARBA" id="ARBA00022801"/>
    </source>
</evidence>
<evidence type="ECO:0000259" key="7">
    <source>
        <dbReference type="Pfam" id="PF01227"/>
    </source>
</evidence>
<dbReference type="HAMAP" id="MF_00223">
    <property type="entry name" value="FolE"/>
    <property type="match status" value="1"/>
</dbReference>
<feature type="domain" description="GTP cyclohydrolase I" evidence="7">
    <location>
        <begin position="46"/>
        <end position="223"/>
    </location>
</feature>
<dbReference type="InterPro" id="IPR020602">
    <property type="entry name" value="GTP_CycHdrlase_I_dom"/>
</dbReference>
<dbReference type="NCBIfam" id="TIGR00063">
    <property type="entry name" value="folE"/>
    <property type="match status" value="1"/>
</dbReference>
<feature type="binding site" evidence="6">
    <location>
        <position position="117"/>
    </location>
    <ligand>
        <name>Zn(2+)</name>
        <dbReference type="ChEBI" id="CHEBI:29105"/>
    </ligand>
</feature>
<proteinExistence type="inferred from homology"/>
<comment type="pathway">
    <text evidence="2 6">Cofactor biosynthesis; 7,8-dihydroneopterin triphosphate biosynthesis; 7,8-dihydroneopterin triphosphate from GTP: step 1/1.</text>
</comment>
<protein>
    <recommendedName>
        <fullName evidence="6">GTP cyclohydrolase 1</fullName>
        <ecNumber evidence="6">3.5.4.16</ecNumber>
    </recommendedName>
    <alternativeName>
        <fullName evidence="6">GTP cyclohydrolase I</fullName>
        <shortName evidence="6">GTP-CH-I</shortName>
    </alternativeName>
</protein>
<evidence type="ECO:0000256" key="1">
    <source>
        <dbReference type="ARBA" id="ARBA00001052"/>
    </source>
</evidence>
<dbReference type="PANTHER" id="PTHR11109">
    <property type="entry name" value="GTP CYCLOHYDROLASE I"/>
    <property type="match status" value="1"/>
</dbReference>
<dbReference type="EC" id="3.5.4.16" evidence="6"/>
<dbReference type="eggNOG" id="COG0302">
    <property type="taxonomic scope" value="Bacteria"/>
</dbReference>
<dbReference type="GO" id="GO:0005525">
    <property type="term" value="F:GTP binding"/>
    <property type="evidence" value="ECO:0007669"/>
    <property type="project" value="UniProtKB-KW"/>
</dbReference>
<dbReference type="InterPro" id="IPR043133">
    <property type="entry name" value="GTP-CH-I_C/QueF"/>
</dbReference>
<dbReference type="InterPro" id="IPR043134">
    <property type="entry name" value="GTP-CH-I_N"/>
</dbReference>
<dbReference type="PROSITE" id="PS00860">
    <property type="entry name" value="GTP_CYCLOHYDROL_1_2"/>
    <property type="match status" value="1"/>
</dbReference>
<comment type="caution">
    <text evidence="8">The sequence shown here is derived from an EMBL/GenBank/DDBJ whole genome shotgun (WGS) entry which is preliminary data.</text>
</comment>
<comment type="catalytic activity">
    <reaction evidence="1 6">
        <text>GTP + H2O = 7,8-dihydroneopterin 3'-triphosphate + formate + H(+)</text>
        <dbReference type="Rhea" id="RHEA:17473"/>
        <dbReference type="ChEBI" id="CHEBI:15377"/>
        <dbReference type="ChEBI" id="CHEBI:15378"/>
        <dbReference type="ChEBI" id="CHEBI:15740"/>
        <dbReference type="ChEBI" id="CHEBI:37565"/>
        <dbReference type="ChEBI" id="CHEBI:58462"/>
        <dbReference type="EC" id="3.5.4.16"/>
    </reaction>
</comment>
<evidence type="ECO:0000256" key="2">
    <source>
        <dbReference type="ARBA" id="ARBA00005080"/>
    </source>
</evidence>
<keyword evidence="6" id="KW-0547">Nucleotide-binding</keyword>
<keyword evidence="4 6" id="KW-0554">One-carbon metabolism</keyword>
<keyword evidence="5 6" id="KW-0378">Hydrolase</keyword>
<name>S3EHE1_9GAMM</name>
<dbReference type="GO" id="GO:0008270">
    <property type="term" value="F:zinc ion binding"/>
    <property type="evidence" value="ECO:0007669"/>
    <property type="project" value="UniProtKB-UniRule"/>
</dbReference>
<dbReference type="InterPro" id="IPR001474">
    <property type="entry name" value="GTP_CycHdrlase_I"/>
</dbReference>
<keyword evidence="9" id="KW-1185">Reference proteome</keyword>
<dbReference type="STRING" id="28176.CF66_2385"/>
<dbReference type="GO" id="GO:0005737">
    <property type="term" value="C:cytoplasm"/>
    <property type="evidence" value="ECO:0007669"/>
    <property type="project" value="TreeGrafter"/>
</dbReference>
<sequence>MEKSKTLLDLSRAAKLVKNALESSGLETPMSLDQLNLNYKVKKEKIEYHIREVLGLLGLNLMDDSLKDTPFRVASMYMDEVFSGLYYQNFPKITLIENKMNITEMVFIKNISLTSTCEHHFITIDGKAAIGYVPKRKIIGLSKINRIVHFFSKRPQVQERMTEQILLALQTLLESSDVAVVIDAVHYCVKSRGIVDVTSETSTTALGGIFKKSKSARQEFFNKSSTK</sequence>
<dbReference type="Gene3D" id="1.10.286.10">
    <property type="match status" value="1"/>
</dbReference>
<reference evidence="8 9" key="1">
    <citation type="journal article" date="2014" name="Environ. Microbiol.">
        <title>Genomic signatures of obligate host dependence in the luminous bacterial symbiont of a vertebrate.</title>
        <authorList>
            <person name="Hendry T.A."/>
            <person name="de Wet J.R."/>
            <person name="Dunlap P.V."/>
        </authorList>
    </citation>
    <scope>NUCLEOTIDE SEQUENCE [LARGE SCALE GENOMIC DNA]</scope>
    <source>
        <strain evidence="8 9">Akat1</strain>
    </source>
</reference>